<comment type="caution">
    <text evidence="1">The sequence shown here is derived from an EMBL/GenBank/DDBJ whole genome shotgun (WGS) entry which is preliminary data.</text>
</comment>
<reference evidence="1" key="1">
    <citation type="submission" date="2023-03" db="EMBL/GenBank/DDBJ databases">
        <title>Massive genome expansion in bonnet fungi (Mycena s.s.) driven by repeated elements and novel gene families across ecological guilds.</title>
        <authorList>
            <consortium name="Lawrence Berkeley National Laboratory"/>
            <person name="Harder C.B."/>
            <person name="Miyauchi S."/>
            <person name="Viragh M."/>
            <person name="Kuo A."/>
            <person name="Thoen E."/>
            <person name="Andreopoulos B."/>
            <person name="Lu D."/>
            <person name="Skrede I."/>
            <person name="Drula E."/>
            <person name="Henrissat B."/>
            <person name="Morin E."/>
            <person name="Kohler A."/>
            <person name="Barry K."/>
            <person name="LaButti K."/>
            <person name="Morin E."/>
            <person name="Salamov A."/>
            <person name="Lipzen A."/>
            <person name="Mereny Z."/>
            <person name="Hegedus B."/>
            <person name="Baldrian P."/>
            <person name="Stursova M."/>
            <person name="Weitz H."/>
            <person name="Taylor A."/>
            <person name="Grigoriev I.V."/>
            <person name="Nagy L.G."/>
            <person name="Martin F."/>
            <person name="Kauserud H."/>
        </authorList>
    </citation>
    <scope>NUCLEOTIDE SEQUENCE</scope>
    <source>
        <strain evidence="1">CBHHK002</strain>
    </source>
</reference>
<dbReference type="AlphaFoldDB" id="A0AAD7AII2"/>
<organism evidence="1 2">
    <name type="scientific">Mycena albidolilacea</name>
    <dbReference type="NCBI Taxonomy" id="1033008"/>
    <lineage>
        <taxon>Eukaryota</taxon>
        <taxon>Fungi</taxon>
        <taxon>Dikarya</taxon>
        <taxon>Basidiomycota</taxon>
        <taxon>Agaricomycotina</taxon>
        <taxon>Agaricomycetes</taxon>
        <taxon>Agaricomycetidae</taxon>
        <taxon>Agaricales</taxon>
        <taxon>Marasmiineae</taxon>
        <taxon>Mycenaceae</taxon>
        <taxon>Mycena</taxon>
    </lineage>
</organism>
<evidence type="ECO:0000313" key="2">
    <source>
        <dbReference type="Proteomes" id="UP001218218"/>
    </source>
</evidence>
<keyword evidence="2" id="KW-1185">Reference proteome</keyword>
<sequence>MIDALAADRARIVDFDAQIHDLEHTLAVLHTSTIQDLEHTRAHSESCHVAKSKSARSRATRFLQVSCLDVAERNCRRNLHLLPSGLLSHPCCPPLAGSRPPILLTHNCAGWRKIALAFSALWRAMEISCSDPAYLASTLGRSGFCPLSICMDGWCSGLDNVGPFIAAVLSHRARWQYLSLCLAAQSDNNHPCIGGSMPLLWHLDLERWLEVALAFIHRGPHIYAQRS</sequence>
<proteinExistence type="predicted"/>
<name>A0AAD7AII2_9AGAR</name>
<protein>
    <submittedName>
        <fullName evidence="1">Uncharacterized protein</fullName>
    </submittedName>
</protein>
<gene>
    <name evidence="1" type="ORF">DFH08DRAFT_413719</name>
</gene>
<accession>A0AAD7AII2</accession>
<evidence type="ECO:0000313" key="1">
    <source>
        <dbReference type="EMBL" id="KAJ7359618.1"/>
    </source>
</evidence>
<dbReference type="Proteomes" id="UP001218218">
    <property type="component" value="Unassembled WGS sequence"/>
</dbReference>
<dbReference type="EMBL" id="JARIHO010000006">
    <property type="protein sequence ID" value="KAJ7359618.1"/>
    <property type="molecule type" value="Genomic_DNA"/>
</dbReference>